<sequence length="47" mass="5121">MPVILRFLLVVAVLVGGVYAAMLALATLYEPEPREITVTIPASRLPR</sequence>
<protein>
    <submittedName>
        <fullName evidence="1">Histidine kinase</fullName>
    </submittedName>
</protein>
<dbReference type="EMBL" id="JANCLU010000007">
    <property type="protein sequence ID" value="MCP8938697.1"/>
    <property type="molecule type" value="Genomic_DNA"/>
</dbReference>
<organism evidence="1 2">
    <name type="scientific">Alsobacter ponti</name>
    <dbReference type="NCBI Taxonomy" id="2962936"/>
    <lineage>
        <taxon>Bacteria</taxon>
        <taxon>Pseudomonadati</taxon>
        <taxon>Pseudomonadota</taxon>
        <taxon>Alphaproteobacteria</taxon>
        <taxon>Hyphomicrobiales</taxon>
        <taxon>Alsobacteraceae</taxon>
        <taxon>Alsobacter</taxon>
    </lineage>
</organism>
<dbReference type="Proteomes" id="UP001205890">
    <property type="component" value="Unassembled WGS sequence"/>
</dbReference>
<evidence type="ECO:0000313" key="1">
    <source>
        <dbReference type="EMBL" id="MCP8938697.1"/>
    </source>
</evidence>
<keyword evidence="1" id="KW-0418">Kinase</keyword>
<keyword evidence="2" id="KW-1185">Reference proteome</keyword>
<reference evidence="1 2" key="1">
    <citation type="submission" date="2022-07" db="EMBL/GenBank/DDBJ databases">
        <authorList>
            <person name="Li W.-J."/>
            <person name="Deng Q.-Q."/>
        </authorList>
    </citation>
    <scope>NUCLEOTIDE SEQUENCE [LARGE SCALE GENOMIC DNA]</scope>
    <source>
        <strain evidence="1 2">SYSU M60028</strain>
    </source>
</reference>
<proteinExistence type="predicted"/>
<accession>A0ABT1LB42</accession>
<keyword evidence="1" id="KW-0808">Transferase</keyword>
<dbReference type="GO" id="GO:0016301">
    <property type="term" value="F:kinase activity"/>
    <property type="evidence" value="ECO:0007669"/>
    <property type="project" value="UniProtKB-KW"/>
</dbReference>
<evidence type="ECO:0000313" key="2">
    <source>
        <dbReference type="Proteomes" id="UP001205890"/>
    </source>
</evidence>
<comment type="caution">
    <text evidence="1">The sequence shown here is derived from an EMBL/GenBank/DDBJ whole genome shotgun (WGS) entry which is preliminary data.</text>
</comment>
<name>A0ABT1LB42_9HYPH</name>
<dbReference type="RefSeq" id="WP_254740873.1">
    <property type="nucleotide sequence ID" value="NZ_JANCLU010000007.1"/>
</dbReference>
<gene>
    <name evidence="1" type="ORF">NK718_09240</name>
</gene>